<dbReference type="RefSeq" id="WP_380137839.1">
    <property type="nucleotide sequence ID" value="NZ_JBHLUI010000008.1"/>
</dbReference>
<dbReference type="Gene3D" id="3.20.20.450">
    <property type="entry name" value="EAL domain"/>
    <property type="match status" value="1"/>
</dbReference>
<evidence type="ECO:0000256" key="1">
    <source>
        <dbReference type="SAM" id="Phobius"/>
    </source>
</evidence>
<dbReference type="PANTHER" id="PTHR33121:SF70">
    <property type="entry name" value="SIGNALING PROTEIN YKOW"/>
    <property type="match status" value="1"/>
</dbReference>
<dbReference type="Gene3D" id="3.30.70.270">
    <property type="match status" value="1"/>
</dbReference>
<accession>A0ABV5LUN5</accession>
<organism evidence="4 5">
    <name type="scientific">Kineococcus gynurae</name>
    <dbReference type="NCBI Taxonomy" id="452979"/>
    <lineage>
        <taxon>Bacteria</taxon>
        <taxon>Bacillati</taxon>
        <taxon>Actinomycetota</taxon>
        <taxon>Actinomycetes</taxon>
        <taxon>Kineosporiales</taxon>
        <taxon>Kineosporiaceae</taxon>
        <taxon>Kineococcus</taxon>
    </lineage>
</organism>
<evidence type="ECO:0000259" key="3">
    <source>
        <dbReference type="PROSITE" id="PS50887"/>
    </source>
</evidence>
<evidence type="ECO:0000313" key="4">
    <source>
        <dbReference type="EMBL" id="MFB9377808.1"/>
    </source>
</evidence>
<dbReference type="Proteomes" id="UP001589748">
    <property type="component" value="Unassembled WGS sequence"/>
</dbReference>
<dbReference type="PROSITE" id="PS50887">
    <property type="entry name" value="GGDEF"/>
    <property type="match status" value="1"/>
</dbReference>
<dbReference type="SMART" id="SM00267">
    <property type="entry name" value="GGDEF"/>
    <property type="match status" value="1"/>
</dbReference>
<dbReference type="InterPro" id="IPR043128">
    <property type="entry name" value="Rev_trsase/Diguanyl_cyclase"/>
</dbReference>
<keyword evidence="1" id="KW-1133">Transmembrane helix</keyword>
<keyword evidence="1" id="KW-0472">Membrane</keyword>
<keyword evidence="1" id="KW-0812">Transmembrane</keyword>
<dbReference type="InterPro" id="IPR029787">
    <property type="entry name" value="Nucleotide_cyclase"/>
</dbReference>
<dbReference type="EMBL" id="JBHMDM010000007">
    <property type="protein sequence ID" value="MFB9377808.1"/>
    <property type="molecule type" value="Genomic_DNA"/>
</dbReference>
<dbReference type="PANTHER" id="PTHR33121">
    <property type="entry name" value="CYCLIC DI-GMP PHOSPHODIESTERASE PDEF"/>
    <property type="match status" value="1"/>
</dbReference>
<dbReference type="SUPFAM" id="SSF141868">
    <property type="entry name" value="EAL domain-like"/>
    <property type="match status" value="1"/>
</dbReference>
<name>A0ABV5LUN5_9ACTN</name>
<feature type="transmembrane region" description="Helical" evidence="1">
    <location>
        <begin position="146"/>
        <end position="167"/>
    </location>
</feature>
<evidence type="ECO:0000313" key="5">
    <source>
        <dbReference type="Proteomes" id="UP001589748"/>
    </source>
</evidence>
<feature type="transmembrane region" description="Helical" evidence="1">
    <location>
        <begin position="18"/>
        <end position="39"/>
    </location>
</feature>
<feature type="transmembrane region" description="Helical" evidence="1">
    <location>
        <begin position="45"/>
        <end position="63"/>
    </location>
</feature>
<dbReference type="Pfam" id="PF00563">
    <property type="entry name" value="EAL"/>
    <property type="match status" value="1"/>
</dbReference>
<sequence>MTRTAPVNPGVADPHVRAVFVATHSIGNALVLTLVTALGLSADPVAVAVLRSVALALLVLGALSLVRGSAWRPRSFHVVTVGLDGLILVAVLTCTSPVHAVVLASGYGLVGLTVMFLAPSRRAVPQVLLAGVLAPVALGLRPDVPLVVVVVVSALYAATVLTVAAVLRIAVDASYDSLTGLLNRRGFETHLETRLHGLPRREPLVAAFVDVDFFKTVNDGQGHAAGDALLQAVAAQCAAALPAGAVVARHGGDEFAVLLPGHDGEQALAVLDEVRRAVTCTTVSVGLAERAPDEDATDLLRRADRALYTAKLTGRDRCVLDDLDNVDLTRDLARALAAGEVRAWLQPIVSPQDGSVSGWEALARWEHPTRGPVPPNRFIPLAESTGLIHELGSAILADACRAANQIRLAWRREFLLTVNVSGRQLTAPGYAEGLFEILRETGFPADLLVVEVTESLLDGTSLEALRALEALRRRGVCVAIDDFGTGYSAFSRLDVLPADYLKLDQEFIAGITTSPRRAAMLQALLQLAHALGIAVIAEGVETREQGDMLAGFGCPLVQGYHFGRPVDPADVLDQGPKASDASVQALTLAAARWAARASWDD</sequence>
<dbReference type="SMART" id="SM00052">
    <property type="entry name" value="EAL"/>
    <property type="match status" value="1"/>
</dbReference>
<dbReference type="CDD" id="cd01949">
    <property type="entry name" value="GGDEF"/>
    <property type="match status" value="1"/>
</dbReference>
<dbReference type="Pfam" id="PF00990">
    <property type="entry name" value="GGDEF"/>
    <property type="match status" value="1"/>
</dbReference>
<dbReference type="InterPro" id="IPR000160">
    <property type="entry name" value="GGDEF_dom"/>
</dbReference>
<feature type="domain" description="GGDEF" evidence="3">
    <location>
        <begin position="202"/>
        <end position="323"/>
    </location>
</feature>
<feature type="transmembrane region" description="Helical" evidence="1">
    <location>
        <begin position="123"/>
        <end position="140"/>
    </location>
</feature>
<keyword evidence="5" id="KW-1185">Reference proteome</keyword>
<dbReference type="InterPro" id="IPR035919">
    <property type="entry name" value="EAL_sf"/>
</dbReference>
<proteinExistence type="predicted"/>
<dbReference type="CDD" id="cd01948">
    <property type="entry name" value="EAL"/>
    <property type="match status" value="1"/>
</dbReference>
<protein>
    <submittedName>
        <fullName evidence="4">Bifunctional diguanylate cyclase/phosphodiesterase</fullName>
    </submittedName>
</protein>
<feature type="domain" description="EAL" evidence="2">
    <location>
        <begin position="325"/>
        <end position="579"/>
    </location>
</feature>
<dbReference type="InterPro" id="IPR050706">
    <property type="entry name" value="Cyclic-di-GMP_PDE-like"/>
</dbReference>
<dbReference type="SUPFAM" id="SSF55073">
    <property type="entry name" value="Nucleotide cyclase"/>
    <property type="match status" value="1"/>
</dbReference>
<evidence type="ECO:0000259" key="2">
    <source>
        <dbReference type="PROSITE" id="PS50883"/>
    </source>
</evidence>
<gene>
    <name evidence="4" type="ORF">ACFFVI_12605</name>
</gene>
<dbReference type="NCBIfam" id="TIGR00254">
    <property type="entry name" value="GGDEF"/>
    <property type="match status" value="1"/>
</dbReference>
<reference evidence="4 5" key="1">
    <citation type="submission" date="2024-09" db="EMBL/GenBank/DDBJ databases">
        <authorList>
            <person name="Sun Q."/>
            <person name="Mori K."/>
        </authorList>
    </citation>
    <scope>NUCLEOTIDE SEQUENCE [LARGE SCALE GENOMIC DNA]</scope>
    <source>
        <strain evidence="4 5">TISTR 1856</strain>
    </source>
</reference>
<dbReference type="InterPro" id="IPR001633">
    <property type="entry name" value="EAL_dom"/>
</dbReference>
<dbReference type="PROSITE" id="PS50883">
    <property type="entry name" value="EAL"/>
    <property type="match status" value="1"/>
</dbReference>
<comment type="caution">
    <text evidence="4">The sequence shown here is derived from an EMBL/GenBank/DDBJ whole genome shotgun (WGS) entry which is preliminary data.</text>
</comment>